<evidence type="ECO:0000313" key="3">
    <source>
        <dbReference type="Proteomes" id="UP000078560"/>
    </source>
</evidence>
<protein>
    <submittedName>
        <fullName evidence="2">Uncharacterized protein</fullName>
    </submittedName>
</protein>
<feature type="non-terminal residue" evidence="2">
    <location>
        <position position="1"/>
    </location>
</feature>
<feature type="transmembrane region" description="Helical" evidence="1">
    <location>
        <begin position="366"/>
        <end position="385"/>
    </location>
</feature>
<reference evidence="3" key="1">
    <citation type="submission" date="2016-05" db="EMBL/GenBank/DDBJ databases">
        <authorList>
            <person name="Naeem Raeece"/>
        </authorList>
    </citation>
    <scope>NUCLEOTIDE SEQUENCE [LARGE SCALE GENOMIC DNA]</scope>
</reference>
<evidence type="ECO:0000313" key="2">
    <source>
        <dbReference type="EMBL" id="SBS80353.1"/>
    </source>
</evidence>
<dbReference type="Proteomes" id="UP000078560">
    <property type="component" value="Unassembled WGS sequence"/>
</dbReference>
<dbReference type="EMBL" id="FLQU01000071">
    <property type="protein sequence ID" value="SBS80353.1"/>
    <property type="molecule type" value="Genomic_DNA"/>
</dbReference>
<keyword evidence="1" id="KW-0472">Membrane</keyword>
<sequence length="412" mass="49034">RRQKLEQFLKCITQCRKVYLCERFYDFLCMDNITKYLFKLMCTQISDTVSIQNLLKKINNILFMSRNNTLKSAECDIINFLFYLKRNLKLNSEMQFFILNIFLHHLTYTKTPEILLNVPLMKFSFEIILENIRGENVNEVLLKTSSETILRIVDKKNDVFLDYLRIYNFREICTIFNIINRRKEKKQYNKKEGKKGDNIAFNIYILISLLLLSSIHINEIQNFFTVKNNSSNKGIQILGYMYDSKNINIQIICCIILSLLVINKKIIDEDVVYKTKMSILLIQNEIKNIKSIDYQLIEIICSKKNMNLLNTILSLLLKEKIIKYNLNLNLNCSENLEKNIIFENPLEKDLFYEQKIKHSNFTNNDIILQFILFIINIGISEFNILKKNYKCKMKKNMLKIKLKKKQLAEKKF</sequence>
<keyword evidence="1" id="KW-0812">Transmembrane</keyword>
<name>A0A1A8VM63_PLAOA</name>
<gene>
    <name evidence="2" type="ORF">POVCU2_0005080</name>
</gene>
<dbReference type="AlphaFoldDB" id="A0A1A8VM63"/>
<organism evidence="2 3">
    <name type="scientific">Plasmodium ovale curtisi</name>
    <dbReference type="NCBI Taxonomy" id="864141"/>
    <lineage>
        <taxon>Eukaryota</taxon>
        <taxon>Sar</taxon>
        <taxon>Alveolata</taxon>
        <taxon>Apicomplexa</taxon>
        <taxon>Aconoidasida</taxon>
        <taxon>Haemosporida</taxon>
        <taxon>Plasmodiidae</taxon>
        <taxon>Plasmodium</taxon>
        <taxon>Plasmodium (Plasmodium)</taxon>
    </lineage>
</organism>
<feature type="transmembrane region" description="Helical" evidence="1">
    <location>
        <begin position="199"/>
        <end position="217"/>
    </location>
</feature>
<accession>A0A1A8VM63</accession>
<proteinExistence type="predicted"/>
<evidence type="ECO:0000256" key="1">
    <source>
        <dbReference type="SAM" id="Phobius"/>
    </source>
</evidence>
<keyword evidence="1" id="KW-1133">Transmembrane helix</keyword>